<dbReference type="SUPFAM" id="SSF51182">
    <property type="entry name" value="RmlC-like cupins"/>
    <property type="match status" value="1"/>
</dbReference>
<feature type="signal peptide" evidence="1">
    <location>
        <begin position="1"/>
        <end position="25"/>
    </location>
</feature>
<feature type="domain" description="ChrR-like cupin" evidence="2">
    <location>
        <begin position="37"/>
        <end position="139"/>
    </location>
</feature>
<keyword evidence="4" id="KW-1185">Reference proteome</keyword>
<dbReference type="InterPro" id="IPR014710">
    <property type="entry name" value="RmlC-like_jellyroll"/>
</dbReference>
<gene>
    <name evidence="3" type="ORF">HC175_10525</name>
</gene>
<dbReference type="InterPro" id="IPR025979">
    <property type="entry name" value="ChrR-like_cupin_dom"/>
</dbReference>
<dbReference type="Pfam" id="PF12973">
    <property type="entry name" value="Cupin_7"/>
    <property type="match status" value="1"/>
</dbReference>
<accession>A0ABX1D367</accession>
<name>A0ABX1D367_9FLAO</name>
<feature type="chain" id="PRO_5047308142" evidence="1">
    <location>
        <begin position="26"/>
        <end position="151"/>
    </location>
</feature>
<protein>
    <submittedName>
        <fullName evidence="3">DUF4437 domain-containing protein</fullName>
    </submittedName>
</protein>
<evidence type="ECO:0000313" key="4">
    <source>
        <dbReference type="Proteomes" id="UP000703674"/>
    </source>
</evidence>
<dbReference type="Gene3D" id="2.60.120.10">
    <property type="entry name" value="Jelly Rolls"/>
    <property type="match status" value="1"/>
</dbReference>
<dbReference type="Proteomes" id="UP000703674">
    <property type="component" value="Unassembled WGS sequence"/>
</dbReference>
<dbReference type="RefSeq" id="WP_168138458.1">
    <property type="nucleotide sequence ID" value="NZ_JAAVJR010000005.1"/>
</dbReference>
<reference evidence="3 4" key="1">
    <citation type="submission" date="2020-03" db="EMBL/GenBank/DDBJ databases">
        <title>Salinimicrobium sp. nov, isolated from SCS.</title>
        <authorList>
            <person name="Cao W.R."/>
        </authorList>
    </citation>
    <scope>NUCLEOTIDE SEQUENCE [LARGE SCALE GENOMIC DNA]</scope>
    <source>
        <strain evidence="4">J15B91</strain>
    </source>
</reference>
<keyword evidence="1" id="KW-0732">Signal</keyword>
<evidence type="ECO:0000259" key="2">
    <source>
        <dbReference type="Pfam" id="PF12973"/>
    </source>
</evidence>
<dbReference type="CDD" id="cd06989">
    <property type="entry name" value="cupin_DRT102"/>
    <property type="match status" value="1"/>
</dbReference>
<sequence>MKNWEFLKSSLIAGALLLFITGVNAQESSESVVRTANDKELQWGPCPEFMPKGCQIAILNGNPARENSDILFKVPANSAIPNHNHTSAERIILLSGEMDITYEGEKTQTLKTGSYAYGPAKKPHIAKCGSAGECILFIAFEEPVDAFAIQK</sequence>
<comment type="caution">
    <text evidence="3">The sequence shown here is derived from an EMBL/GenBank/DDBJ whole genome shotgun (WGS) entry which is preliminary data.</text>
</comment>
<evidence type="ECO:0000256" key="1">
    <source>
        <dbReference type="SAM" id="SignalP"/>
    </source>
</evidence>
<dbReference type="InterPro" id="IPR011051">
    <property type="entry name" value="RmlC_Cupin_sf"/>
</dbReference>
<proteinExistence type="predicted"/>
<evidence type="ECO:0000313" key="3">
    <source>
        <dbReference type="EMBL" id="NJW53356.1"/>
    </source>
</evidence>
<organism evidence="3 4">
    <name type="scientific">Salinimicrobium oceani</name>
    <dbReference type="NCBI Taxonomy" id="2722702"/>
    <lineage>
        <taxon>Bacteria</taxon>
        <taxon>Pseudomonadati</taxon>
        <taxon>Bacteroidota</taxon>
        <taxon>Flavobacteriia</taxon>
        <taxon>Flavobacteriales</taxon>
        <taxon>Flavobacteriaceae</taxon>
        <taxon>Salinimicrobium</taxon>
    </lineage>
</organism>
<dbReference type="EMBL" id="JAAVJR010000005">
    <property type="protein sequence ID" value="NJW53356.1"/>
    <property type="molecule type" value="Genomic_DNA"/>
</dbReference>